<organism evidence="2 3">
    <name type="scientific">Catellatospora methionotrophica</name>
    <dbReference type="NCBI Taxonomy" id="121620"/>
    <lineage>
        <taxon>Bacteria</taxon>
        <taxon>Bacillati</taxon>
        <taxon>Actinomycetota</taxon>
        <taxon>Actinomycetes</taxon>
        <taxon>Micromonosporales</taxon>
        <taxon>Micromonosporaceae</taxon>
        <taxon>Catellatospora</taxon>
    </lineage>
</organism>
<keyword evidence="3" id="KW-1185">Reference proteome</keyword>
<proteinExistence type="predicted"/>
<evidence type="ECO:0000313" key="2">
    <source>
        <dbReference type="EMBL" id="GIG12880.1"/>
    </source>
</evidence>
<dbReference type="AlphaFoldDB" id="A0A8J3LE90"/>
<gene>
    <name evidence="2" type="ORF">Cme02nite_12120</name>
</gene>
<protein>
    <submittedName>
        <fullName evidence="2">Uncharacterized protein</fullName>
    </submittedName>
</protein>
<name>A0A8J3LE90_9ACTN</name>
<dbReference type="Proteomes" id="UP000660339">
    <property type="component" value="Unassembled WGS sequence"/>
</dbReference>
<evidence type="ECO:0000256" key="1">
    <source>
        <dbReference type="SAM" id="MobiDB-lite"/>
    </source>
</evidence>
<feature type="region of interest" description="Disordered" evidence="1">
    <location>
        <begin position="76"/>
        <end position="151"/>
    </location>
</feature>
<dbReference type="RefSeq" id="WP_166382555.1">
    <property type="nucleotide sequence ID" value="NZ_BAAATT010000026.1"/>
</dbReference>
<reference evidence="2" key="1">
    <citation type="submission" date="2021-01" db="EMBL/GenBank/DDBJ databases">
        <title>Whole genome shotgun sequence of Catellatospora methionotrophica NBRC 14553.</title>
        <authorList>
            <person name="Komaki H."/>
            <person name="Tamura T."/>
        </authorList>
    </citation>
    <scope>NUCLEOTIDE SEQUENCE</scope>
    <source>
        <strain evidence="2">NBRC 14553</strain>
    </source>
</reference>
<sequence length="151" mass="16702">MTLSTTMLSLYTAAVASVTFSATLFVMRDRLTLVEEARLILDQADEVGEQWWGSDDDPRTARRRAVVAFWRRALDRRRPDGSRRRPAGPAGDPTHQPGAVGQASPVRRPEADPEVTAYLDAVPPYPAVDYHGRHTATGAYPQVPSTRQAYP</sequence>
<accession>A0A8J3LE90</accession>
<dbReference type="EMBL" id="BONJ01000004">
    <property type="protein sequence ID" value="GIG12880.1"/>
    <property type="molecule type" value="Genomic_DNA"/>
</dbReference>
<comment type="caution">
    <text evidence="2">The sequence shown here is derived from an EMBL/GenBank/DDBJ whole genome shotgun (WGS) entry which is preliminary data.</text>
</comment>
<evidence type="ECO:0000313" key="3">
    <source>
        <dbReference type="Proteomes" id="UP000660339"/>
    </source>
</evidence>